<feature type="transmembrane region" description="Helical" evidence="9">
    <location>
        <begin position="32"/>
        <end position="53"/>
    </location>
</feature>
<sequence>MQAERQADVISEYEKIDLEAMLQDYWRCLKKYWLQFLLFAVIAAIGAVGFYNWKYMPEYSAKITYAVYKTSDTAIDGALARRLSQALPVLTGMKDFKNDLFHRIEENTINENFSFQSSYTEGGTLFEVSVNANNYQNANTLLKIFKEIYPEWASKSVGTVELQIVDESEASESPSVTHSPLLSAAKGALAGMFICFLLATIYVLTMQTVRKEGDMRKVTSSNCIALLPEVKLKKRMLSTKSLLLLTNKRVDWGLKQSILAAQSRIENVMSADKRQVLMVTSTLPREGKSMISVNLAIAFAQKGRKVLLLDADFRKPSVETVLGLEETEGLSDYFKAGIKLEGLIKQQDGIDILPGGTISGAASGIINEKEMEGLMETLKKEYEYIIIDTPPACMFTDAAMMSKYADAVVYAVCHDMAAVRQIREGIAPFIQNQKLIGYLINRNPGGFSSYGKYGRYGSYSRYGHYSKYKRYIELDEKEMNTEETL</sequence>
<keyword evidence="7" id="KW-0829">Tyrosine-protein kinase</keyword>
<comment type="catalytic activity">
    <reaction evidence="8">
        <text>L-tyrosyl-[protein] + ATP = O-phospho-L-tyrosyl-[protein] + ADP + H(+)</text>
        <dbReference type="Rhea" id="RHEA:10596"/>
        <dbReference type="Rhea" id="RHEA-COMP:10136"/>
        <dbReference type="Rhea" id="RHEA-COMP:20101"/>
        <dbReference type="ChEBI" id="CHEBI:15378"/>
        <dbReference type="ChEBI" id="CHEBI:30616"/>
        <dbReference type="ChEBI" id="CHEBI:46858"/>
        <dbReference type="ChEBI" id="CHEBI:61978"/>
        <dbReference type="ChEBI" id="CHEBI:456216"/>
        <dbReference type="EC" id="2.7.10.2"/>
    </reaction>
</comment>
<evidence type="ECO:0000313" key="12">
    <source>
        <dbReference type="Proteomes" id="UP000245412"/>
    </source>
</evidence>
<evidence type="ECO:0000256" key="6">
    <source>
        <dbReference type="ARBA" id="ARBA00022840"/>
    </source>
</evidence>
<evidence type="ECO:0000256" key="7">
    <source>
        <dbReference type="ARBA" id="ARBA00023137"/>
    </source>
</evidence>
<dbReference type="NCBIfam" id="TIGR01007">
    <property type="entry name" value="eps_fam"/>
    <property type="match status" value="1"/>
</dbReference>
<dbReference type="Proteomes" id="UP000245412">
    <property type="component" value="Unassembled WGS sequence"/>
</dbReference>
<organism evidence="11 12">
    <name type="scientific">Murimonas intestini</name>
    <dbReference type="NCBI Taxonomy" id="1337051"/>
    <lineage>
        <taxon>Bacteria</taxon>
        <taxon>Bacillati</taxon>
        <taxon>Bacillota</taxon>
        <taxon>Clostridia</taxon>
        <taxon>Lachnospirales</taxon>
        <taxon>Lachnospiraceae</taxon>
        <taxon>Murimonas</taxon>
    </lineage>
</organism>
<evidence type="ECO:0000256" key="4">
    <source>
        <dbReference type="ARBA" id="ARBA00022741"/>
    </source>
</evidence>
<dbReference type="InterPro" id="IPR025669">
    <property type="entry name" value="AAA_dom"/>
</dbReference>
<evidence type="ECO:0000256" key="9">
    <source>
        <dbReference type="SAM" id="Phobius"/>
    </source>
</evidence>
<comment type="similarity">
    <text evidence="1">Belongs to the CpsD/CapB family.</text>
</comment>
<keyword evidence="9" id="KW-0812">Transmembrane</keyword>
<proteinExistence type="inferred from homology"/>
<dbReference type="PANTHER" id="PTHR32309:SF13">
    <property type="entry name" value="FERRIC ENTEROBACTIN TRANSPORT PROTEIN FEPE"/>
    <property type="match status" value="1"/>
</dbReference>
<name>A0AB73T661_9FIRM</name>
<keyword evidence="5" id="KW-0418">Kinase</keyword>
<dbReference type="Gene3D" id="3.40.50.300">
    <property type="entry name" value="P-loop containing nucleotide triphosphate hydrolases"/>
    <property type="match status" value="1"/>
</dbReference>
<evidence type="ECO:0000256" key="3">
    <source>
        <dbReference type="ARBA" id="ARBA00022679"/>
    </source>
</evidence>
<feature type="transmembrane region" description="Helical" evidence="9">
    <location>
        <begin position="187"/>
        <end position="205"/>
    </location>
</feature>
<accession>A0AB73T661</accession>
<evidence type="ECO:0000256" key="5">
    <source>
        <dbReference type="ARBA" id="ARBA00022777"/>
    </source>
</evidence>
<feature type="domain" description="AAA" evidence="10">
    <location>
        <begin position="287"/>
        <end position="433"/>
    </location>
</feature>
<comment type="caution">
    <text evidence="11">The sequence shown here is derived from an EMBL/GenBank/DDBJ whole genome shotgun (WGS) entry which is preliminary data.</text>
</comment>
<keyword evidence="9" id="KW-1133">Transmembrane helix</keyword>
<reference evidence="11 12" key="1">
    <citation type="submission" date="2018-05" db="EMBL/GenBank/DDBJ databases">
        <authorList>
            <person name="Goeker M."/>
            <person name="Huntemann M."/>
            <person name="Clum A."/>
            <person name="Pillay M."/>
            <person name="Palaniappan K."/>
            <person name="Varghese N."/>
            <person name="Mikhailova N."/>
            <person name="Stamatis D."/>
            <person name="Reddy T."/>
            <person name="Daum C."/>
            <person name="Shapiro N."/>
            <person name="Ivanova N."/>
            <person name="Kyrpides N."/>
            <person name="Woyke T."/>
        </authorList>
    </citation>
    <scope>NUCLEOTIDE SEQUENCE [LARGE SCALE GENOMIC DNA]</scope>
    <source>
        <strain evidence="11 12">DSM 26524</strain>
    </source>
</reference>
<dbReference type="Pfam" id="PF13614">
    <property type="entry name" value="AAA_31"/>
    <property type="match status" value="1"/>
</dbReference>
<dbReference type="AlphaFoldDB" id="A0AB73T661"/>
<dbReference type="InterPro" id="IPR005702">
    <property type="entry name" value="Wzc-like_C"/>
</dbReference>
<evidence type="ECO:0000256" key="1">
    <source>
        <dbReference type="ARBA" id="ARBA00007316"/>
    </source>
</evidence>
<keyword evidence="12" id="KW-1185">Reference proteome</keyword>
<dbReference type="InterPro" id="IPR027417">
    <property type="entry name" value="P-loop_NTPase"/>
</dbReference>
<evidence type="ECO:0000313" key="11">
    <source>
        <dbReference type="EMBL" id="PWJ77184.1"/>
    </source>
</evidence>
<evidence type="ECO:0000256" key="8">
    <source>
        <dbReference type="ARBA" id="ARBA00051245"/>
    </source>
</evidence>
<evidence type="ECO:0000259" key="10">
    <source>
        <dbReference type="Pfam" id="PF13614"/>
    </source>
</evidence>
<dbReference type="GO" id="GO:0005886">
    <property type="term" value="C:plasma membrane"/>
    <property type="evidence" value="ECO:0007669"/>
    <property type="project" value="TreeGrafter"/>
</dbReference>
<dbReference type="InterPro" id="IPR050445">
    <property type="entry name" value="Bact_polysacc_biosynth/exp"/>
</dbReference>
<protein>
    <recommendedName>
        <fullName evidence="2">non-specific protein-tyrosine kinase</fullName>
        <ecNumber evidence="2">2.7.10.2</ecNumber>
    </recommendedName>
</protein>
<dbReference type="SUPFAM" id="SSF52540">
    <property type="entry name" value="P-loop containing nucleoside triphosphate hydrolases"/>
    <property type="match status" value="1"/>
</dbReference>
<keyword evidence="9" id="KW-0472">Membrane</keyword>
<dbReference type="EMBL" id="QGGY01000003">
    <property type="protein sequence ID" value="PWJ77184.1"/>
    <property type="molecule type" value="Genomic_DNA"/>
</dbReference>
<keyword evidence="4" id="KW-0547">Nucleotide-binding</keyword>
<evidence type="ECO:0000256" key="2">
    <source>
        <dbReference type="ARBA" id="ARBA00011903"/>
    </source>
</evidence>
<keyword evidence="3" id="KW-0808">Transferase</keyword>
<gene>
    <name evidence="11" type="ORF">C7383_10325</name>
</gene>
<dbReference type="PANTHER" id="PTHR32309">
    <property type="entry name" value="TYROSINE-PROTEIN KINASE"/>
    <property type="match status" value="1"/>
</dbReference>
<dbReference type="CDD" id="cd05387">
    <property type="entry name" value="BY-kinase"/>
    <property type="match status" value="1"/>
</dbReference>
<dbReference type="EC" id="2.7.10.2" evidence="2"/>
<dbReference type="GO" id="GO:0004715">
    <property type="term" value="F:non-membrane spanning protein tyrosine kinase activity"/>
    <property type="evidence" value="ECO:0007669"/>
    <property type="project" value="UniProtKB-EC"/>
</dbReference>
<keyword evidence="6" id="KW-0067">ATP-binding</keyword>
<dbReference type="GO" id="GO:0005524">
    <property type="term" value="F:ATP binding"/>
    <property type="evidence" value="ECO:0007669"/>
    <property type="project" value="UniProtKB-KW"/>
</dbReference>